<name>A0A9W8CDH7_9POAL</name>
<dbReference type="Gene3D" id="1.20.1280.50">
    <property type="match status" value="1"/>
</dbReference>
<protein>
    <recommendedName>
        <fullName evidence="2">F-box domain-containing protein</fullName>
    </recommendedName>
</protein>
<comment type="caution">
    <text evidence="3">The sequence shown here is derived from an EMBL/GenBank/DDBJ whole genome shotgun (WGS) entry which is preliminary data.</text>
</comment>
<feature type="region of interest" description="Disordered" evidence="1">
    <location>
        <begin position="1"/>
        <end position="27"/>
    </location>
</feature>
<dbReference type="EMBL" id="MU630723">
    <property type="protein sequence ID" value="KAJ1253767.1"/>
    <property type="molecule type" value="Genomic_DNA"/>
</dbReference>
<dbReference type="InterPro" id="IPR053197">
    <property type="entry name" value="F-box_SCFL_complex_component"/>
</dbReference>
<keyword evidence="4" id="KW-1185">Reference proteome</keyword>
<reference evidence="3 4" key="1">
    <citation type="submission" date="2022-10" db="EMBL/GenBank/DDBJ databases">
        <title>WGS assembly of Paspalum vaginatum 540-79.</title>
        <authorList>
            <person name="Sun G."/>
            <person name="Wase N."/>
            <person name="Shu S."/>
            <person name="Jenkins J."/>
            <person name="Zhou B."/>
            <person name="Torres-Rodriguez J."/>
            <person name="Chen C."/>
            <person name="Sandor L."/>
            <person name="Plott C."/>
            <person name="Yoshinga Y."/>
            <person name="Daum C."/>
            <person name="Qi P."/>
            <person name="Barry K."/>
            <person name="Lipzen A."/>
            <person name="Berry L."/>
            <person name="Pedersen C."/>
            <person name="Gottilla T."/>
            <person name="Foltz A."/>
            <person name="Yu H."/>
            <person name="O'Malley R."/>
            <person name="Zhang C."/>
            <person name="Devos K."/>
            <person name="Sigmon B."/>
            <person name="Yu B."/>
            <person name="Obata T."/>
            <person name="Schmutz J."/>
            <person name="Schnable J."/>
        </authorList>
    </citation>
    <scope>NUCLEOTIDE SEQUENCE [LARGE SCALE GENOMIC DNA]</scope>
    <source>
        <strain evidence="4">cv. 540-79</strain>
    </source>
</reference>
<dbReference type="SUPFAM" id="SSF81383">
    <property type="entry name" value="F-box domain"/>
    <property type="match status" value="1"/>
</dbReference>
<dbReference type="CDD" id="cd22160">
    <property type="entry name" value="F-box_AtFBL13-like"/>
    <property type="match status" value="1"/>
</dbReference>
<evidence type="ECO:0000313" key="4">
    <source>
        <dbReference type="Proteomes" id="UP001164776"/>
    </source>
</evidence>
<evidence type="ECO:0000259" key="2">
    <source>
        <dbReference type="Pfam" id="PF00646"/>
    </source>
</evidence>
<dbReference type="InterPro" id="IPR001810">
    <property type="entry name" value="F-box_dom"/>
</dbReference>
<dbReference type="PANTHER" id="PTHR34223">
    <property type="entry name" value="OS11G0201299 PROTEIN"/>
    <property type="match status" value="1"/>
</dbReference>
<sequence>MSDGMPLKKRGKEDGGASAEVGGDRVSTHPDEILNHVLSLLPAEEAVRTCLLARRWRHLWKSSTGLRIGFLGKDEPKSVHELRRFVDYFLLLRGGHSLDTCEFRIGDFSGDEDVPRVNLWFRRAVMCNVRALKLHVHLNHNGYPYVELDDLPLISKTLTRLDLYGVRCHSRFLNFSSCPALEHLRFVDCYLKSAKISSESLKNMSIVESILDDDYSRIRVYAPNLVSLCLDDLAAGTPILESMPELERAFVRITNQCEDHCIKIRDPSQDCDCESCDNSDSIGDRGNNCVLLKGLSEAVDLVLISNIDKFIFKRDLRWCPTFNKLRTLLLNDYWCVPDDLHALACILEHSPNLERLTLLLFSEGPKHNVEMEGHFRSMVRSPAISKHLNTVQIKCEMVDERVITVLKFLCKFLNMSFSF</sequence>
<gene>
    <name evidence="3" type="ORF">BS78_K191400</name>
</gene>
<dbReference type="Proteomes" id="UP001164776">
    <property type="component" value="Unassembled WGS sequence"/>
</dbReference>
<evidence type="ECO:0000256" key="1">
    <source>
        <dbReference type="SAM" id="MobiDB-lite"/>
    </source>
</evidence>
<accession>A0A9W8CDH7</accession>
<dbReference type="PANTHER" id="PTHR34223:SF107">
    <property type="entry name" value="F-BOX DOMAIN-CONTAINING PROTEIN"/>
    <property type="match status" value="1"/>
</dbReference>
<dbReference type="InterPro" id="IPR036047">
    <property type="entry name" value="F-box-like_dom_sf"/>
</dbReference>
<proteinExistence type="predicted"/>
<feature type="domain" description="F-box" evidence="2">
    <location>
        <begin position="30"/>
        <end position="63"/>
    </location>
</feature>
<organism evidence="3 4">
    <name type="scientific">Paspalum vaginatum</name>
    <name type="common">seashore paspalum</name>
    <dbReference type="NCBI Taxonomy" id="158149"/>
    <lineage>
        <taxon>Eukaryota</taxon>
        <taxon>Viridiplantae</taxon>
        <taxon>Streptophyta</taxon>
        <taxon>Embryophyta</taxon>
        <taxon>Tracheophyta</taxon>
        <taxon>Spermatophyta</taxon>
        <taxon>Magnoliopsida</taxon>
        <taxon>Liliopsida</taxon>
        <taxon>Poales</taxon>
        <taxon>Poaceae</taxon>
        <taxon>PACMAD clade</taxon>
        <taxon>Panicoideae</taxon>
        <taxon>Andropogonodae</taxon>
        <taxon>Paspaleae</taxon>
        <taxon>Paspalinae</taxon>
        <taxon>Paspalum</taxon>
    </lineage>
</organism>
<dbReference type="InterPro" id="IPR032675">
    <property type="entry name" value="LRR_dom_sf"/>
</dbReference>
<dbReference type="InterPro" id="IPR053781">
    <property type="entry name" value="F-box_AtFBL13-like"/>
</dbReference>
<dbReference type="Pfam" id="PF00646">
    <property type="entry name" value="F-box"/>
    <property type="match status" value="1"/>
</dbReference>
<dbReference type="AlphaFoldDB" id="A0A9W8CDH7"/>
<dbReference type="Gene3D" id="3.80.10.10">
    <property type="entry name" value="Ribonuclease Inhibitor"/>
    <property type="match status" value="1"/>
</dbReference>
<dbReference type="OrthoDB" id="585419at2759"/>
<dbReference type="SUPFAM" id="SSF52047">
    <property type="entry name" value="RNI-like"/>
    <property type="match status" value="1"/>
</dbReference>
<evidence type="ECO:0000313" key="3">
    <source>
        <dbReference type="EMBL" id="KAJ1253767.1"/>
    </source>
</evidence>